<evidence type="ECO:0000256" key="2">
    <source>
        <dbReference type="ARBA" id="ARBA00022827"/>
    </source>
</evidence>
<keyword evidence="2" id="KW-0274">FAD</keyword>
<sequence>MSNPKTRIAIVGGGPAGLTLGLLLHKHGIPFAVFELRQRPTDEELAEPSGSLDMHEKSGLAALRACGLFDEAISLTGDCTEEQKIAAKNGNIIYEDADGSSENRPELYRHDLLKLLLSHLPSDSIQWGCKLVSAKRIADSGVELDFGAKGKHVFDLVVGADGAWSRVRPLLTDTKPRYAGIHNITINVRQIGTKRKDLAALIGSGTFTCLANRHGVFSQRATQDSARIYVMISTEDEHFGTTSGLASKTPTQAKDPLTGGDGILSQWGEIIKQLVGVACDDESAHNGGAYLDIKPFHTLPAGNTWEHRSDATLIGDAAHLMNPPAGEGVNIAMLDALLLSQAIAKAHKTAGPGLSSFGEALDSSIREFEVDMAKRALEMAEGTQEVSKVMFGGEDGSTDMANWFRQMFRSQK</sequence>
<dbReference type="InterPro" id="IPR036188">
    <property type="entry name" value="FAD/NAD-bd_sf"/>
</dbReference>
<dbReference type="Gene3D" id="3.50.50.60">
    <property type="entry name" value="FAD/NAD(P)-binding domain"/>
    <property type="match status" value="1"/>
</dbReference>
<dbReference type="OrthoDB" id="655030at2759"/>
<evidence type="ECO:0000259" key="5">
    <source>
        <dbReference type="Pfam" id="PF01494"/>
    </source>
</evidence>
<reference evidence="6" key="1">
    <citation type="journal article" date="2020" name="Stud. Mycol.">
        <title>101 Dothideomycetes genomes: a test case for predicting lifestyles and emergence of pathogens.</title>
        <authorList>
            <person name="Haridas S."/>
            <person name="Albert R."/>
            <person name="Binder M."/>
            <person name="Bloem J."/>
            <person name="Labutti K."/>
            <person name="Salamov A."/>
            <person name="Andreopoulos B."/>
            <person name="Baker S."/>
            <person name="Barry K."/>
            <person name="Bills G."/>
            <person name="Bluhm B."/>
            <person name="Cannon C."/>
            <person name="Castanera R."/>
            <person name="Culley D."/>
            <person name="Daum C."/>
            <person name="Ezra D."/>
            <person name="Gonzalez J."/>
            <person name="Henrissat B."/>
            <person name="Kuo A."/>
            <person name="Liang C."/>
            <person name="Lipzen A."/>
            <person name="Lutzoni F."/>
            <person name="Magnuson J."/>
            <person name="Mondo S."/>
            <person name="Nolan M."/>
            <person name="Ohm R."/>
            <person name="Pangilinan J."/>
            <person name="Park H.-J."/>
            <person name="Ramirez L."/>
            <person name="Alfaro M."/>
            <person name="Sun H."/>
            <person name="Tritt A."/>
            <person name="Yoshinaga Y."/>
            <person name="Zwiers L.-H."/>
            <person name="Turgeon B."/>
            <person name="Goodwin S."/>
            <person name="Spatafora J."/>
            <person name="Crous P."/>
            <person name="Grigoriev I."/>
        </authorList>
    </citation>
    <scope>NUCLEOTIDE SEQUENCE</scope>
    <source>
        <strain evidence="6">CBS 122367</strain>
    </source>
</reference>
<dbReference type="Proteomes" id="UP000799291">
    <property type="component" value="Unassembled WGS sequence"/>
</dbReference>
<dbReference type="PANTHER" id="PTHR46972:SF1">
    <property type="entry name" value="FAD DEPENDENT OXIDOREDUCTASE DOMAIN-CONTAINING PROTEIN"/>
    <property type="match status" value="1"/>
</dbReference>
<name>A0A6G1IDZ9_9PLEO</name>
<dbReference type="PRINTS" id="PR00420">
    <property type="entry name" value="RNGMNOXGNASE"/>
</dbReference>
<feature type="domain" description="FAD-binding" evidence="5">
    <location>
        <begin position="5"/>
        <end position="221"/>
    </location>
</feature>
<keyword evidence="4" id="KW-0503">Monooxygenase</keyword>
<dbReference type="AlphaFoldDB" id="A0A6G1IDZ9"/>
<evidence type="ECO:0000256" key="3">
    <source>
        <dbReference type="ARBA" id="ARBA00023002"/>
    </source>
</evidence>
<evidence type="ECO:0000256" key="1">
    <source>
        <dbReference type="ARBA" id="ARBA00022630"/>
    </source>
</evidence>
<proteinExistence type="predicted"/>
<dbReference type="GO" id="GO:0071949">
    <property type="term" value="F:FAD binding"/>
    <property type="evidence" value="ECO:0007669"/>
    <property type="project" value="InterPro"/>
</dbReference>
<gene>
    <name evidence="6" type="ORF">K458DRAFT_424667</name>
</gene>
<dbReference type="SUPFAM" id="SSF51905">
    <property type="entry name" value="FAD/NAD(P)-binding domain"/>
    <property type="match status" value="1"/>
</dbReference>
<keyword evidence="7" id="KW-1185">Reference proteome</keyword>
<evidence type="ECO:0000313" key="6">
    <source>
        <dbReference type="EMBL" id="KAF2676454.1"/>
    </source>
</evidence>
<evidence type="ECO:0000256" key="4">
    <source>
        <dbReference type="ARBA" id="ARBA00023033"/>
    </source>
</evidence>
<organism evidence="6 7">
    <name type="scientific">Lentithecium fluviatile CBS 122367</name>
    <dbReference type="NCBI Taxonomy" id="1168545"/>
    <lineage>
        <taxon>Eukaryota</taxon>
        <taxon>Fungi</taxon>
        <taxon>Dikarya</taxon>
        <taxon>Ascomycota</taxon>
        <taxon>Pezizomycotina</taxon>
        <taxon>Dothideomycetes</taxon>
        <taxon>Pleosporomycetidae</taxon>
        <taxon>Pleosporales</taxon>
        <taxon>Massarineae</taxon>
        <taxon>Lentitheciaceae</taxon>
        <taxon>Lentithecium</taxon>
    </lineage>
</organism>
<dbReference type="GO" id="GO:0004497">
    <property type="term" value="F:monooxygenase activity"/>
    <property type="evidence" value="ECO:0007669"/>
    <property type="project" value="UniProtKB-KW"/>
</dbReference>
<keyword evidence="1" id="KW-0285">Flavoprotein</keyword>
<dbReference type="PANTHER" id="PTHR46972">
    <property type="entry name" value="MONOOXYGENASE ASQM-RELATED"/>
    <property type="match status" value="1"/>
</dbReference>
<dbReference type="Pfam" id="PF01494">
    <property type="entry name" value="FAD_binding_3"/>
    <property type="match status" value="2"/>
</dbReference>
<dbReference type="EMBL" id="MU005634">
    <property type="protein sequence ID" value="KAF2676454.1"/>
    <property type="molecule type" value="Genomic_DNA"/>
</dbReference>
<accession>A0A6G1IDZ9</accession>
<evidence type="ECO:0000313" key="7">
    <source>
        <dbReference type="Proteomes" id="UP000799291"/>
    </source>
</evidence>
<dbReference type="InterPro" id="IPR002938">
    <property type="entry name" value="FAD-bd"/>
</dbReference>
<protein>
    <submittedName>
        <fullName evidence="6">Salicylate hydroxylase</fullName>
    </submittedName>
</protein>
<feature type="domain" description="FAD-binding" evidence="5">
    <location>
        <begin position="313"/>
        <end position="354"/>
    </location>
</feature>
<keyword evidence="3" id="KW-0560">Oxidoreductase</keyword>